<feature type="chain" id="PRO_5046729780" description="EMI domain-containing protein" evidence="2">
    <location>
        <begin position="21"/>
        <end position="182"/>
    </location>
</feature>
<evidence type="ECO:0000256" key="1">
    <source>
        <dbReference type="SAM" id="Phobius"/>
    </source>
</evidence>
<keyword evidence="1" id="KW-0812">Transmembrane</keyword>
<organism evidence="3 4">
    <name type="scientific">Drosophila suzukii</name>
    <name type="common">Spotted-wing drosophila fruit fly</name>
    <dbReference type="NCBI Taxonomy" id="28584"/>
    <lineage>
        <taxon>Eukaryota</taxon>
        <taxon>Metazoa</taxon>
        <taxon>Ecdysozoa</taxon>
        <taxon>Arthropoda</taxon>
        <taxon>Hexapoda</taxon>
        <taxon>Insecta</taxon>
        <taxon>Pterygota</taxon>
        <taxon>Neoptera</taxon>
        <taxon>Endopterygota</taxon>
        <taxon>Diptera</taxon>
        <taxon>Brachycera</taxon>
        <taxon>Muscomorpha</taxon>
        <taxon>Ephydroidea</taxon>
        <taxon>Drosophilidae</taxon>
        <taxon>Drosophila</taxon>
        <taxon>Sophophora</taxon>
    </lineage>
</organism>
<evidence type="ECO:0008006" key="5">
    <source>
        <dbReference type="Google" id="ProtNLM"/>
    </source>
</evidence>
<dbReference type="AlphaFoldDB" id="A0AB39ZRT7"/>
<keyword evidence="2" id="KW-0732">Signal</keyword>
<evidence type="ECO:0000313" key="3">
    <source>
        <dbReference type="Proteomes" id="UP001652628"/>
    </source>
</evidence>
<name>A0AB39ZRT7_DROSZ</name>
<evidence type="ECO:0000256" key="2">
    <source>
        <dbReference type="SAM" id="SignalP"/>
    </source>
</evidence>
<dbReference type="Proteomes" id="UP001652628">
    <property type="component" value="Chromosome 2L"/>
</dbReference>
<sequence>MFKIIIYTVLSLSMFKRITCDADPHLCQQHVAVNYTEMVAKPMEEYGNFAKYFSELGIQAGNKTVTKTRIEDKYLCCPGYKKSADGLCALDQTTTSTTPSTTEAHDLIESTELPQMDSSISSSITKVNSSHKSLILGTILGVCVMIIVVASVITWQIRKRRNIPNNGSRQVQFDAEMQRALL</sequence>
<keyword evidence="3" id="KW-1185">Reference proteome</keyword>
<dbReference type="RefSeq" id="XP_016941764.3">
    <property type="nucleotide sequence ID" value="XM_017086275.4"/>
</dbReference>
<evidence type="ECO:0000313" key="4">
    <source>
        <dbReference type="RefSeq" id="XP_016941764.3"/>
    </source>
</evidence>
<dbReference type="GeneID" id="108018697"/>
<proteinExistence type="predicted"/>
<protein>
    <recommendedName>
        <fullName evidence="5">EMI domain-containing protein</fullName>
    </recommendedName>
</protein>
<feature type="signal peptide" evidence="2">
    <location>
        <begin position="1"/>
        <end position="20"/>
    </location>
</feature>
<feature type="transmembrane region" description="Helical" evidence="1">
    <location>
        <begin position="134"/>
        <end position="155"/>
    </location>
</feature>
<keyword evidence="1" id="KW-0472">Membrane</keyword>
<keyword evidence="1" id="KW-1133">Transmembrane helix</keyword>
<gene>
    <name evidence="4" type="primary">LOC108018697</name>
</gene>
<reference evidence="4" key="1">
    <citation type="submission" date="2025-08" db="UniProtKB">
        <authorList>
            <consortium name="RefSeq"/>
        </authorList>
    </citation>
    <scope>IDENTIFICATION</scope>
</reference>
<accession>A0AB39ZRT7</accession>